<evidence type="ECO:0000256" key="1">
    <source>
        <dbReference type="SAM" id="SignalP"/>
    </source>
</evidence>
<sequence length="164" mass="17409">MIKIATRLLLIACLVVPFAACKKQEAAPADAAEVALVAPAKDDDAAWRTYLQEVVGRNMGTITNSPFLYYLPPESDPEFQAKYERSLEQAKNAIARGIVGGNMLAFGSSASARMADLVVASFDGVQPDTMKGVRVLFIGDAADGERVKAAVAPAGVDFVFVEAK</sequence>
<feature type="chain" id="PRO_5012323699" evidence="1">
    <location>
        <begin position="20"/>
        <end position="164"/>
    </location>
</feature>
<proteinExistence type="predicted"/>
<keyword evidence="3" id="KW-1185">Reference proteome</keyword>
<gene>
    <name evidence="2" type="ORF">SAMN06296058_0663</name>
</gene>
<dbReference type="Proteomes" id="UP000190341">
    <property type="component" value="Unassembled WGS sequence"/>
</dbReference>
<dbReference type="AlphaFoldDB" id="A0A1T5JB33"/>
<organism evidence="2 3">
    <name type="scientific">Pseudoxanthomonas indica</name>
    <dbReference type="NCBI Taxonomy" id="428993"/>
    <lineage>
        <taxon>Bacteria</taxon>
        <taxon>Pseudomonadati</taxon>
        <taxon>Pseudomonadota</taxon>
        <taxon>Gammaproteobacteria</taxon>
        <taxon>Lysobacterales</taxon>
        <taxon>Lysobacteraceae</taxon>
        <taxon>Pseudoxanthomonas</taxon>
    </lineage>
</organism>
<protein>
    <submittedName>
        <fullName evidence="2">Uncharacterized protein</fullName>
    </submittedName>
</protein>
<reference evidence="2 3" key="1">
    <citation type="submission" date="2017-02" db="EMBL/GenBank/DDBJ databases">
        <authorList>
            <person name="Peterson S.W."/>
        </authorList>
    </citation>
    <scope>NUCLEOTIDE SEQUENCE [LARGE SCALE GENOMIC DNA]</scope>
    <source>
        <strain evidence="2 3">P15</strain>
    </source>
</reference>
<evidence type="ECO:0000313" key="2">
    <source>
        <dbReference type="EMBL" id="SKC48526.1"/>
    </source>
</evidence>
<keyword evidence="1" id="KW-0732">Signal</keyword>
<dbReference type="EMBL" id="FUZV01000001">
    <property type="protein sequence ID" value="SKC48526.1"/>
    <property type="molecule type" value="Genomic_DNA"/>
</dbReference>
<dbReference type="OrthoDB" id="6022222at2"/>
<evidence type="ECO:0000313" key="3">
    <source>
        <dbReference type="Proteomes" id="UP000190341"/>
    </source>
</evidence>
<name>A0A1T5JB33_9GAMM</name>
<dbReference type="STRING" id="428993.SAMN06296058_0663"/>
<feature type="signal peptide" evidence="1">
    <location>
        <begin position="1"/>
        <end position="19"/>
    </location>
</feature>
<accession>A0A1T5JB33</accession>